<keyword evidence="1" id="KW-1133">Transmembrane helix</keyword>
<feature type="transmembrane region" description="Helical" evidence="1">
    <location>
        <begin position="21"/>
        <end position="47"/>
    </location>
</feature>
<accession>A0A1C7LYG6</accession>
<dbReference type="AlphaFoldDB" id="A0A1C7LYG6"/>
<feature type="transmembrane region" description="Helical" evidence="1">
    <location>
        <begin position="174"/>
        <end position="197"/>
    </location>
</feature>
<dbReference type="STRING" id="5627.A0A1C7LYG6"/>
<dbReference type="PANTHER" id="PTHR28013">
    <property type="entry name" value="PROTEIN DCV1-RELATED"/>
    <property type="match status" value="1"/>
</dbReference>
<organism evidence="2 3">
    <name type="scientific">Grifola frondosa</name>
    <name type="common">Maitake</name>
    <name type="synonym">Polyporus frondosus</name>
    <dbReference type="NCBI Taxonomy" id="5627"/>
    <lineage>
        <taxon>Eukaryota</taxon>
        <taxon>Fungi</taxon>
        <taxon>Dikarya</taxon>
        <taxon>Basidiomycota</taxon>
        <taxon>Agaricomycotina</taxon>
        <taxon>Agaricomycetes</taxon>
        <taxon>Polyporales</taxon>
        <taxon>Grifolaceae</taxon>
        <taxon>Grifola</taxon>
    </lineage>
</organism>
<feature type="transmembrane region" description="Helical" evidence="1">
    <location>
        <begin position="128"/>
        <end position="154"/>
    </location>
</feature>
<feature type="transmembrane region" description="Helical" evidence="1">
    <location>
        <begin position="96"/>
        <end position="121"/>
    </location>
</feature>
<dbReference type="GO" id="GO:0005886">
    <property type="term" value="C:plasma membrane"/>
    <property type="evidence" value="ECO:0007669"/>
    <property type="project" value="TreeGrafter"/>
</dbReference>
<protein>
    <submittedName>
        <fullName evidence="2">Uncharacterized protein</fullName>
    </submittedName>
</protein>
<dbReference type="OMA" id="SARACYC"/>
<dbReference type="Proteomes" id="UP000092993">
    <property type="component" value="Unassembled WGS sequence"/>
</dbReference>
<evidence type="ECO:0000256" key="1">
    <source>
        <dbReference type="SAM" id="Phobius"/>
    </source>
</evidence>
<keyword evidence="1" id="KW-0472">Membrane</keyword>
<name>A0A1C7LYG6_GRIFR</name>
<dbReference type="EMBL" id="LUGG01000015">
    <property type="protein sequence ID" value="OBZ69731.1"/>
    <property type="molecule type" value="Genomic_DNA"/>
</dbReference>
<dbReference type="InterPro" id="IPR051380">
    <property type="entry name" value="pH-response_reg_palI/RIM9"/>
</dbReference>
<gene>
    <name evidence="2" type="ORF">A0H81_10385</name>
</gene>
<comment type="caution">
    <text evidence="2">The sequence shown here is derived from an EMBL/GenBank/DDBJ whole genome shotgun (WGS) entry which is preliminary data.</text>
</comment>
<dbReference type="GO" id="GO:0032153">
    <property type="term" value="C:cell division site"/>
    <property type="evidence" value="ECO:0007669"/>
    <property type="project" value="TreeGrafter"/>
</dbReference>
<evidence type="ECO:0000313" key="2">
    <source>
        <dbReference type="EMBL" id="OBZ69731.1"/>
    </source>
</evidence>
<dbReference type="GO" id="GO:0035838">
    <property type="term" value="C:growing cell tip"/>
    <property type="evidence" value="ECO:0007669"/>
    <property type="project" value="TreeGrafter"/>
</dbReference>
<dbReference type="PANTHER" id="PTHR28013:SF3">
    <property type="entry name" value="PROTEIN DCV1-RELATED"/>
    <property type="match status" value="1"/>
</dbReference>
<dbReference type="OrthoDB" id="3881at2759"/>
<sequence length="213" mass="23255">MALTYKLQYPRKYQLPRLLARHLEVSIATCVAFFISFLIFLLVGLSLPITKSIYLFSIKFATAAGQPATDVATDLRFGDVLTLTGYPSLVEAVDEALTVLLVLHPVCAALAFLVMFTSLFLESHAVCILSLVISILTVLLGTLVFTIDLALVLVGMQKIGALTEFNYVVSWGPAIWMVLAAVIMCFVGMILMSVVVCECCGIRQAEEEDDGCY</sequence>
<evidence type="ECO:0000313" key="3">
    <source>
        <dbReference type="Proteomes" id="UP000092993"/>
    </source>
</evidence>
<keyword evidence="1" id="KW-0812">Transmembrane</keyword>
<proteinExistence type="predicted"/>
<keyword evidence="3" id="KW-1185">Reference proteome</keyword>
<reference evidence="2 3" key="1">
    <citation type="submission" date="2016-03" db="EMBL/GenBank/DDBJ databases">
        <title>Whole genome sequencing of Grifola frondosa 9006-11.</title>
        <authorList>
            <person name="Min B."/>
            <person name="Park H."/>
            <person name="Kim J.-G."/>
            <person name="Cho H."/>
            <person name="Oh Y.-L."/>
            <person name="Kong W.-S."/>
            <person name="Choi I.-G."/>
        </authorList>
    </citation>
    <scope>NUCLEOTIDE SEQUENCE [LARGE SCALE GENOMIC DNA]</scope>
    <source>
        <strain evidence="2 3">9006-11</strain>
    </source>
</reference>